<organism evidence="1">
    <name type="scientific">Picea glauca</name>
    <name type="common">White spruce</name>
    <name type="synonym">Pinus glauca</name>
    <dbReference type="NCBI Taxonomy" id="3330"/>
    <lineage>
        <taxon>Eukaryota</taxon>
        <taxon>Viridiplantae</taxon>
        <taxon>Streptophyta</taxon>
        <taxon>Embryophyta</taxon>
        <taxon>Tracheophyta</taxon>
        <taxon>Spermatophyta</taxon>
        <taxon>Pinopsida</taxon>
        <taxon>Pinidae</taxon>
        <taxon>Conifers I</taxon>
        <taxon>Pinales</taxon>
        <taxon>Pinaceae</taxon>
        <taxon>Picea</taxon>
    </lineage>
</organism>
<dbReference type="AlphaFoldDB" id="A0A101LYA0"/>
<proteinExistence type="predicted"/>
<protein>
    <submittedName>
        <fullName evidence="1">Uncharacterized protein</fullName>
    </submittedName>
</protein>
<name>A0A101LYA0_PICGL</name>
<accession>A0A101LYA0</accession>
<dbReference type="EMBL" id="LKAM01000007">
    <property type="protein sequence ID" value="KUM47546.1"/>
    <property type="molecule type" value="Genomic_DNA"/>
</dbReference>
<gene>
    <name evidence="1" type="ORF">ABT39_MTgene5732</name>
</gene>
<reference evidence="1" key="1">
    <citation type="journal article" date="2015" name="Genome Biol. Evol.">
        <title>Organellar Genomes of White Spruce (Picea glauca): Assembly and Annotation.</title>
        <authorList>
            <person name="Jackman S.D."/>
            <person name="Warren R.L."/>
            <person name="Gibb E.A."/>
            <person name="Vandervalk B.P."/>
            <person name="Mohamadi H."/>
            <person name="Chu J."/>
            <person name="Raymond A."/>
            <person name="Pleasance S."/>
            <person name="Coope R."/>
            <person name="Wildung M.R."/>
            <person name="Ritland C.E."/>
            <person name="Bousquet J."/>
            <person name="Jones S.J."/>
            <person name="Bohlmann J."/>
            <person name="Birol I."/>
        </authorList>
    </citation>
    <scope>NUCLEOTIDE SEQUENCE [LARGE SCALE GENOMIC DNA]</scope>
    <source>
        <tissue evidence="1">Flushing bud</tissue>
    </source>
</reference>
<comment type="caution">
    <text evidence="1">The sequence shown here is derived from an EMBL/GenBank/DDBJ whole genome shotgun (WGS) entry which is preliminary data.</text>
</comment>
<sequence>MSLQLAPQLVDLKLGQDMERILGLEVGLIYWHLKALPPRDLLLMKGQQLLNRRGKRGQ</sequence>
<evidence type="ECO:0000313" key="1">
    <source>
        <dbReference type="EMBL" id="KUM47546.1"/>
    </source>
</evidence>
<geneLocation type="mitochondrion" evidence="1"/>
<keyword evidence="1" id="KW-0496">Mitochondrion</keyword>